<dbReference type="PANTHER" id="PTHR46289">
    <property type="entry name" value="52 KDA REPRESSOR OF THE INHIBITOR OF THE PROTEIN KINASE-LIKE PROTEIN-RELATED"/>
    <property type="match status" value="1"/>
</dbReference>
<dbReference type="Ensembl" id="ENSPLAT00000001195.1">
    <property type="protein sequence ID" value="ENSPLAP00000009458.1"/>
    <property type="gene ID" value="ENSPLAG00000012208.1"/>
</dbReference>
<evidence type="ECO:0000313" key="2">
    <source>
        <dbReference type="Ensembl" id="ENSPLAP00000009458.1"/>
    </source>
</evidence>
<keyword evidence="3" id="KW-1185">Reference proteome</keyword>
<dbReference type="SUPFAM" id="SSF53098">
    <property type="entry name" value="Ribonuclease H-like"/>
    <property type="match status" value="1"/>
</dbReference>
<name>A0A3B3U975_9TELE</name>
<dbReference type="GeneTree" id="ENSGT00940000164001"/>
<proteinExistence type="predicted"/>
<dbReference type="PANTHER" id="PTHR46289:SF14">
    <property type="entry name" value="DUF4371 DOMAIN-CONTAINING PROTEIN"/>
    <property type="match status" value="1"/>
</dbReference>
<sequence>MFDGAPRELHQLSDTRWACRHIACRNVMDRLPAIVQVLQEIASEKHPQRAVEARGILAQMDLNFAGCLVLFRKVLSDSKFLSDMLQSKTVDYSKVFELIESLKEILAQYRNPDSFEEMWHETLELCQRSNIDTTQQNPKRSRLTAKVLQESVISSTLGQHVVPDNKHAFRMSVCYPVLDNMIGEIGRRFSNTNCNIMQGVQALNPSSQTFLKDEAVFLLATAYDSNIENLKHELHQVRVLLEKKKRKKECPTTLMEMTQWLDQYQDVFCELFRLCKIAVVLPVSSASCERSFSTLRVIKTYLRSVMTETRLSSLAVLNPPLILPIKIASQIDLKDPHSHKTPRY</sequence>
<dbReference type="InterPro" id="IPR052958">
    <property type="entry name" value="IFN-induced_PKR_regulator"/>
</dbReference>
<evidence type="ECO:0000259" key="1">
    <source>
        <dbReference type="Pfam" id="PF05699"/>
    </source>
</evidence>
<dbReference type="InterPro" id="IPR012337">
    <property type="entry name" value="RNaseH-like_sf"/>
</dbReference>
<reference evidence="2" key="1">
    <citation type="submission" date="2025-08" db="UniProtKB">
        <authorList>
            <consortium name="Ensembl"/>
        </authorList>
    </citation>
    <scope>IDENTIFICATION</scope>
</reference>
<organism evidence="2 3">
    <name type="scientific">Poecilia latipinna</name>
    <name type="common">sailfin molly</name>
    <dbReference type="NCBI Taxonomy" id="48699"/>
    <lineage>
        <taxon>Eukaryota</taxon>
        <taxon>Metazoa</taxon>
        <taxon>Chordata</taxon>
        <taxon>Craniata</taxon>
        <taxon>Vertebrata</taxon>
        <taxon>Euteleostomi</taxon>
        <taxon>Actinopterygii</taxon>
        <taxon>Neopterygii</taxon>
        <taxon>Teleostei</taxon>
        <taxon>Neoteleostei</taxon>
        <taxon>Acanthomorphata</taxon>
        <taxon>Ovalentaria</taxon>
        <taxon>Atherinomorphae</taxon>
        <taxon>Cyprinodontiformes</taxon>
        <taxon>Poeciliidae</taxon>
        <taxon>Poeciliinae</taxon>
        <taxon>Poecilia</taxon>
    </lineage>
</organism>
<dbReference type="Pfam" id="PF05699">
    <property type="entry name" value="Dimer_Tnp_hAT"/>
    <property type="match status" value="1"/>
</dbReference>
<dbReference type="InterPro" id="IPR008906">
    <property type="entry name" value="HATC_C_dom"/>
</dbReference>
<dbReference type="Proteomes" id="UP000261500">
    <property type="component" value="Unplaced"/>
</dbReference>
<evidence type="ECO:0000313" key="3">
    <source>
        <dbReference type="Proteomes" id="UP000261500"/>
    </source>
</evidence>
<dbReference type="AlphaFoldDB" id="A0A3B3U975"/>
<feature type="domain" description="HAT C-terminal dimerisation" evidence="1">
    <location>
        <begin position="249"/>
        <end position="317"/>
    </location>
</feature>
<protein>
    <recommendedName>
        <fullName evidence="1">HAT C-terminal dimerisation domain-containing protein</fullName>
    </recommendedName>
</protein>
<dbReference type="STRING" id="48699.ENSPLAP00000009458"/>
<accession>A0A3B3U975</accession>
<dbReference type="GO" id="GO:0046983">
    <property type="term" value="F:protein dimerization activity"/>
    <property type="evidence" value="ECO:0007669"/>
    <property type="project" value="InterPro"/>
</dbReference>
<reference evidence="2" key="2">
    <citation type="submission" date="2025-09" db="UniProtKB">
        <authorList>
            <consortium name="Ensembl"/>
        </authorList>
    </citation>
    <scope>IDENTIFICATION</scope>
</reference>